<comment type="similarity">
    <text evidence="2">Belongs to the ST7 family.</text>
</comment>
<evidence type="ECO:0000256" key="6">
    <source>
        <dbReference type="SAM" id="Phobius"/>
    </source>
</evidence>
<gene>
    <name evidence="7" type="ORF">scyTo_0025420</name>
</gene>
<dbReference type="Proteomes" id="UP000288216">
    <property type="component" value="Unassembled WGS sequence"/>
</dbReference>
<reference evidence="7 8" key="1">
    <citation type="journal article" date="2018" name="Nat. Ecol. Evol.">
        <title>Shark genomes provide insights into elasmobranch evolution and the origin of vertebrates.</title>
        <authorList>
            <person name="Hara Y"/>
            <person name="Yamaguchi K"/>
            <person name="Onimaru K"/>
            <person name="Kadota M"/>
            <person name="Koyanagi M"/>
            <person name="Keeley SD"/>
            <person name="Tatsumi K"/>
            <person name="Tanaka K"/>
            <person name="Motone F"/>
            <person name="Kageyama Y"/>
            <person name="Nozu R"/>
            <person name="Adachi N"/>
            <person name="Nishimura O"/>
            <person name="Nakagawa R"/>
            <person name="Tanegashima C"/>
            <person name="Kiyatake I"/>
            <person name="Matsumoto R"/>
            <person name="Murakumo K"/>
            <person name="Nishida K"/>
            <person name="Terakita A"/>
            <person name="Kuratani S"/>
            <person name="Sato K"/>
            <person name="Hyodo S Kuraku.S."/>
        </authorList>
    </citation>
    <scope>NUCLEOTIDE SEQUENCE [LARGE SCALE GENOMIC DNA]</scope>
</reference>
<evidence type="ECO:0000256" key="2">
    <source>
        <dbReference type="ARBA" id="ARBA00009751"/>
    </source>
</evidence>
<keyword evidence="8" id="KW-1185">Reference proteome</keyword>
<evidence type="ECO:0000256" key="4">
    <source>
        <dbReference type="ARBA" id="ARBA00022989"/>
    </source>
</evidence>
<keyword evidence="4 6" id="KW-1133">Transmembrane helix</keyword>
<evidence type="ECO:0000313" key="8">
    <source>
        <dbReference type="Proteomes" id="UP000288216"/>
    </source>
</evidence>
<dbReference type="OrthoDB" id="10026508at2759"/>
<sequence length="51" mass="5851">MADGGSAGFVERLKRCVSWSWTYLWALWFVLVLGLLYILRAPLKLHQNLSA</sequence>
<evidence type="ECO:0000256" key="3">
    <source>
        <dbReference type="ARBA" id="ARBA00022692"/>
    </source>
</evidence>
<organism evidence="7 8">
    <name type="scientific">Scyliorhinus torazame</name>
    <name type="common">Cloudy catshark</name>
    <name type="synonym">Catulus torazame</name>
    <dbReference type="NCBI Taxonomy" id="75743"/>
    <lineage>
        <taxon>Eukaryota</taxon>
        <taxon>Metazoa</taxon>
        <taxon>Chordata</taxon>
        <taxon>Craniata</taxon>
        <taxon>Vertebrata</taxon>
        <taxon>Chondrichthyes</taxon>
        <taxon>Elasmobranchii</taxon>
        <taxon>Galeomorphii</taxon>
        <taxon>Galeoidea</taxon>
        <taxon>Carcharhiniformes</taxon>
        <taxon>Scyliorhinidae</taxon>
        <taxon>Scyliorhinus</taxon>
    </lineage>
</organism>
<dbReference type="GO" id="GO:0016020">
    <property type="term" value="C:membrane"/>
    <property type="evidence" value="ECO:0007669"/>
    <property type="project" value="UniProtKB-SubCell"/>
</dbReference>
<evidence type="ECO:0000313" key="7">
    <source>
        <dbReference type="EMBL" id="GCB84731.1"/>
    </source>
</evidence>
<keyword evidence="5 6" id="KW-0472">Membrane</keyword>
<protein>
    <recommendedName>
        <fullName evidence="9">Suppressor of tumorigenicity 7 protein</fullName>
    </recommendedName>
</protein>
<comment type="subcellular location">
    <subcellularLocation>
        <location evidence="1">Membrane</location>
        <topology evidence="1">Multi-pass membrane protein</topology>
    </subcellularLocation>
</comment>
<comment type="caution">
    <text evidence="7">The sequence shown here is derived from an EMBL/GenBank/DDBJ whole genome shotgun (WGS) entry which is preliminary data.</text>
</comment>
<feature type="non-terminal residue" evidence="7">
    <location>
        <position position="51"/>
    </location>
</feature>
<dbReference type="Pfam" id="PF04184">
    <property type="entry name" value="ST7"/>
    <property type="match status" value="1"/>
</dbReference>
<name>A0A401QH52_SCYTO</name>
<dbReference type="InterPro" id="IPR007311">
    <property type="entry name" value="ST7"/>
</dbReference>
<evidence type="ECO:0000256" key="1">
    <source>
        <dbReference type="ARBA" id="ARBA00004141"/>
    </source>
</evidence>
<accession>A0A401QH52</accession>
<evidence type="ECO:0000256" key="5">
    <source>
        <dbReference type="ARBA" id="ARBA00023136"/>
    </source>
</evidence>
<keyword evidence="3 6" id="KW-0812">Transmembrane</keyword>
<proteinExistence type="inferred from homology"/>
<feature type="transmembrane region" description="Helical" evidence="6">
    <location>
        <begin position="20"/>
        <end position="39"/>
    </location>
</feature>
<dbReference type="EMBL" id="BFAA01093807">
    <property type="protein sequence ID" value="GCB84731.1"/>
    <property type="molecule type" value="Genomic_DNA"/>
</dbReference>
<evidence type="ECO:0008006" key="9">
    <source>
        <dbReference type="Google" id="ProtNLM"/>
    </source>
</evidence>
<dbReference type="AlphaFoldDB" id="A0A401QH52"/>